<protein>
    <recommendedName>
        <fullName evidence="10">Odorant receptor</fullName>
    </recommendedName>
</protein>
<keyword evidence="8 10" id="KW-0675">Receptor</keyword>
<dbReference type="GO" id="GO:0005886">
    <property type="term" value="C:plasma membrane"/>
    <property type="evidence" value="ECO:0007669"/>
    <property type="project" value="UniProtKB-SubCell"/>
</dbReference>
<keyword evidence="2" id="KW-1003">Cell membrane</keyword>
<keyword evidence="5 10" id="KW-0552">Olfaction</keyword>
<evidence type="ECO:0000256" key="8">
    <source>
        <dbReference type="ARBA" id="ARBA00023170"/>
    </source>
</evidence>
<gene>
    <name evidence="11" type="ORF">Zmor_011654</name>
</gene>
<evidence type="ECO:0000256" key="10">
    <source>
        <dbReference type="RuleBase" id="RU351113"/>
    </source>
</evidence>
<keyword evidence="9 10" id="KW-0807">Transducer</keyword>
<evidence type="ECO:0000313" key="12">
    <source>
        <dbReference type="Proteomes" id="UP001168821"/>
    </source>
</evidence>
<dbReference type="EMBL" id="JALNTZ010000003">
    <property type="protein sequence ID" value="KAJ3659996.1"/>
    <property type="molecule type" value="Genomic_DNA"/>
</dbReference>
<evidence type="ECO:0000256" key="3">
    <source>
        <dbReference type="ARBA" id="ARBA00022606"/>
    </source>
</evidence>
<feature type="transmembrane region" description="Helical" evidence="10">
    <location>
        <begin position="307"/>
        <end position="328"/>
    </location>
</feature>
<keyword evidence="4 10" id="KW-0812">Transmembrane</keyword>
<dbReference type="PANTHER" id="PTHR21137:SF35">
    <property type="entry name" value="ODORANT RECEPTOR 19A-RELATED"/>
    <property type="match status" value="1"/>
</dbReference>
<evidence type="ECO:0000256" key="2">
    <source>
        <dbReference type="ARBA" id="ARBA00022475"/>
    </source>
</evidence>
<evidence type="ECO:0000256" key="5">
    <source>
        <dbReference type="ARBA" id="ARBA00022725"/>
    </source>
</evidence>
<comment type="caution">
    <text evidence="11">The sequence shown here is derived from an EMBL/GenBank/DDBJ whole genome shotgun (WGS) entry which is preliminary data.</text>
</comment>
<dbReference type="GO" id="GO:0007165">
    <property type="term" value="P:signal transduction"/>
    <property type="evidence" value="ECO:0007669"/>
    <property type="project" value="UniProtKB-KW"/>
</dbReference>
<keyword evidence="7 10" id="KW-0472">Membrane</keyword>
<proteinExistence type="inferred from homology"/>
<dbReference type="Proteomes" id="UP001168821">
    <property type="component" value="Unassembled WGS sequence"/>
</dbReference>
<dbReference type="GO" id="GO:0005549">
    <property type="term" value="F:odorant binding"/>
    <property type="evidence" value="ECO:0007669"/>
    <property type="project" value="InterPro"/>
</dbReference>
<evidence type="ECO:0000313" key="11">
    <source>
        <dbReference type="EMBL" id="KAJ3659996.1"/>
    </source>
</evidence>
<accession>A0AA38ITG8</accession>
<comment type="caution">
    <text evidence="10">Lacks conserved residue(s) required for the propagation of feature annotation.</text>
</comment>
<evidence type="ECO:0000256" key="1">
    <source>
        <dbReference type="ARBA" id="ARBA00004651"/>
    </source>
</evidence>
<evidence type="ECO:0000256" key="7">
    <source>
        <dbReference type="ARBA" id="ARBA00023136"/>
    </source>
</evidence>
<evidence type="ECO:0000256" key="4">
    <source>
        <dbReference type="ARBA" id="ARBA00022692"/>
    </source>
</evidence>
<dbReference type="PANTHER" id="PTHR21137">
    <property type="entry name" value="ODORANT RECEPTOR"/>
    <property type="match status" value="1"/>
</dbReference>
<sequence length="433" mass="49757">MGASVVQHLRDHGTFNLKLTIVAVIGQKEEVGFSQLVVHPTLKEYGHIHTMLTKCTDYNLCDSFALEKKLLLLAGFYPNREKKYLRLYYLSAFINLVISYGQLVTMVIQMVLDRSDLLKLTESLLYFFTHFTFICKLLNFQCYFNELKKIEDFLTDPAFYGFSSTQLEIIKIKIRSCDTIANIFRVCCSCTITFYSMVPFIDATRKGALPLPGWFPYDIQKYYSVTFFLQVVSVIISAYGNTGIDILTWKLISIASAQFEILKQNLEEIDFENDFDETKELLVKCINHHLKIVELTKKVQNAFSKGMFLQLFCSIGVICTNGFQMVLVPIASSQFAFSVSYLCGMTCQIATYCWYGHDVMTTSDEIARSLYMSNWYQGDHRIRKMLTIFLENVKKPILIKAGNFVTLSLATLTQILRSAYSYFAVLQRLYNDA</sequence>
<evidence type="ECO:0000256" key="9">
    <source>
        <dbReference type="ARBA" id="ARBA00023224"/>
    </source>
</evidence>
<feature type="transmembrane region" description="Helical" evidence="10">
    <location>
        <begin position="183"/>
        <end position="201"/>
    </location>
</feature>
<name>A0AA38ITG8_9CUCU</name>
<feature type="transmembrane region" description="Helical" evidence="10">
    <location>
        <begin position="124"/>
        <end position="144"/>
    </location>
</feature>
<organism evidence="11 12">
    <name type="scientific">Zophobas morio</name>
    <dbReference type="NCBI Taxonomy" id="2755281"/>
    <lineage>
        <taxon>Eukaryota</taxon>
        <taxon>Metazoa</taxon>
        <taxon>Ecdysozoa</taxon>
        <taxon>Arthropoda</taxon>
        <taxon>Hexapoda</taxon>
        <taxon>Insecta</taxon>
        <taxon>Pterygota</taxon>
        <taxon>Neoptera</taxon>
        <taxon>Endopterygota</taxon>
        <taxon>Coleoptera</taxon>
        <taxon>Polyphaga</taxon>
        <taxon>Cucujiformia</taxon>
        <taxon>Tenebrionidae</taxon>
        <taxon>Zophobas</taxon>
    </lineage>
</organism>
<keyword evidence="12" id="KW-1185">Reference proteome</keyword>
<comment type="subcellular location">
    <subcellularLocation>
        <location evidence="1 10">Cell membrane</location>
        <topology evidence="1 10">Multi-pass membrane protein</topology>
    </subcellularLocation>
</comment>
<keyword evidence="3 10" id="KW-0716">Sensory transduction</keyword>
<dbReference type="GO" id="GO:0004984">
    <property type="term" value="F:olfactory receptor activity"/>
    <property type="evidence" value="ECO:0007669"/>
    <property type="project" value="InterPro"/>
</dbReference>
<comment type="similarity">
    <text evidence="10">Belongs to the insect chemoreceptor superfamily. Heteromeric odorant receptor channel (TC 1.A.69) family.</text>
</comment>
<keyword evidence="6 10" id="KW-1133">Transmembrane helix</keyword>
<feature type="transmembrane region" description="Helical" evidence="10">
    <location>
        <begin position="221"/>
        <end position="240"/>
    </location>
</feature>
<dbReference type="InterPro" id="IPR004117">
    <property type="entry name" value="7tm6_olfct_rcpt"/>
</dbReference>
<reference evidence="11" key="1">
    <citation type="journal article" date="2023" name="G3 (Bethesda)">
        <title>Whole genome assemblies of Zophobas morio and Tenebrio molitor.</title>
        <authorList>
            <person name="Kaur S."/>
            <person name="Stinson S.A."/>
            <person name="diCenzo G.C."/>
        </authorList>
    </citation>
    <scope>NUCLEOTIDE SEQUENCE</scope>
    <source>
        <strain evidence="11">QUZm001</strain>
    </source>
</reference>
<evidence type="ECO:0000256" key="6">
    <source>
        <dbReference type="ARBA" id="ARBA00022989"/>
    </source>
</evidence>
<dbReference type="Pfam" id="PF02949">
    <property type="entry name" value="7tm_6"/>
    <property type="match status" value="1"/>
</dbReference>
<dbReference type="AlphaFoldDB" id="A0AA38ITG8"/>
<feature type="transmembrane region" description="Helical" evidence="10">
    <location>
        <begin position="87"/>
        <end position="112"/>
    </location>
</feature>